<dbReference type="InterPro" id="IPR038124">
    <property type="entry name" value="B_retro_matrix_sf"/>
</dbReference>
<dbReference type="PANTHER" id="PTHR40389">
    <property type="entry name" value="ENDOGENOUS RETROVIRUS GROUP K MEMBER 24 GAG POLYPROTEIN-RELATED"/>
    <property type="match status" value="1"/>
</dbReference>
<evidence type="ECO:0000256" key="1">
    <source>
        <dbReference type="SAM" id="MobiDB-lite"/>
    </source>
</evidence>
<accession>A0AA35VW89</accession>
<dbReference type="InterPro" id="IPR010999">
    <property type="entry name" value="Retrovr_matrix"/>
</dbReference>
<evidence type="ECO:0000259" key="2">
    <source>
        <dbReference type="Pfam" id="PF02337"/>
    </source>
</evidence>
<dbReference type="Pfam" id="PF00607">
    <property type="entry name" value="Gag_p24"/>
    <property type="match status" value="1"/>
</dbReference>
<dbReference type="Proteomes" id="UP001178461">
    <property type="component" value="Unassembled WGS sequence"/>
</dbReference>
<name>A0AA35VW89_9SAUR</name>
<dbReference type="InterPro" id="IPR003322">
    <property type="entry name" value="B_retro_matrix"/>
</dbReference>
<reference evidence="3" key="1">
    <citation type="submission" date="2022-12" db="EMBL/GenBank/DDBJ databases">
        <authorList>
            <person name="Alioto T."/>
            <person name="Alioto T."/>
            <person name="Gomez Garrido J."/>
        </authorList>
    </citation>
    <scope>NUCLEOTIDE SEQUENCE</scope>
</reference>
<dbReference type="EMBL" id="CANTUW010000042">
    <property type="protein sequence ID" value="CAI7935062.1"/>
    <property type="molecule type" value="Genomic_DNA"/>
</dbReference>
<dbReference type="PANTHER" id="PTHR40389:SF3">
    <property type="entry name" value="IGE-BINDING PROTEIN"/>
    <property type="match status" value="1"/>
</dbReference>
<feature type="domain" description="Beta-retroviral matrix protein" evidence="2">
    <location>
        <begin position="1"/>
        <end position="70"/>
    </location>
</feature>
<evidence type="ECO:0000313" key="3">
    <source>
        <dbReference type="EMBL" id="CAI7935062.1"/>
    </source>
</evidence>
<protein>
    <submittedName>
        <fullName evidence="3">HERV-K_6q14.1 provirus ancestral Gag poly</fullName>
    </submittedName>
</protein>
<keyword evidence="4" id="KW-1185">Reference proteome</keyword>
<dbReference type="Gene3D" id="1.10.150.490">
    <property type="entry name" value="Retroviral GAG p10 protein"/>
    <property type="match status" value="1"/>
</dbReference>
<feature type="compositionally biased region" description="Pro residues" evidence="1">
    <location>
        <begin position="99"/>
        <end position="122"/>
    </location>
</feature>
<feature type="region of interest" description="Disordered" evidence="1">
    <location>
        <begin position="90"/>
        <end position="139"/>
    </location>
</feature>
<dbReference type="InterPro" id="IPR050195">
    <property type="entry name" value="Primate_lentivir_Gag_pol-like"/>
</dbReference>
<organism evidence="3 4">
    <name type="scientific">Podarcis lilfordi</name>
    <name type="common">Lilford's wall lizard</name>
    <dbReference type="NCBI Taxonomy" id="74358"/>
    <lineage>
        <taxon>Eukaryota</taxon>
        <taxon>Metazoa</taxon>
        <taxon>Chordata</taxon>
        <taxon>Craniata</taxon>
        <taxon>Vertebrata</taxon>
        <taxon>Euteleostomi</taxon>
        <taxon>Lepidosauria</taxon>
        <taxon>Squamata</taxon>
        <taxon>Bifurcata</taxon>
        <taxon>Unidentata</taxon>
        <taxon>Episquamata</taxon>
        <taxon>Laterata</taxon>
        <taxon>Lacertibaenia</taxon>
        <taxon>Lacertidae</taxon>
        <taxon>Podarcis</taxon>
    </lineage>
</organism>
<dbReference type="InterPro" id="IPR008919">
    <property type="entry name" value="Retrov_capsid_N"/>
</dbReference>
<dbReference type="Gene3D" id="1.10.375.10">
    <property type="entry name" value="Human Immunodeficiency Virus Type 1 Capsid Protein"/>
    <property type="match status" value="1"/>
</dbReference>
<evidence type="ECO:0000313" key="4">
    <source>
        <dbReference type="Proteomes" id="UP001178461"/>
    </source>
</evidence>
<dbReference type="GO" id="GO:0016032">
    <property type="term" value="P:viral process"/>
    <property type="evidence" value="ECO:0007669"/>
    <property type="project" value="InterPro"/>
</dbReference>
<sequence length="354" mass="37836">MQHLLRENKQQAPEGDLIQLILAIDEQCPWFPEDGTWEIPAWDKIGDHLHGHGRINVHVLSAWAKVHGCMATLTPKNIFLASSPPKQKTVPNMPSIYPAAPPLPPPFTPPRPPDSQPLPAPSAPSVTSQPPPPTPLGTAIKQAAPLLGFSSGTELFPVLVPAGPGGGPPRHEQFDYRLIKEVHDSVQKNGVQAPYTLGLLNTIFQQPCLPEDIKLLARTILPPSGVIVFMQEWQFLCQQEAPNVATALNNAAAAAAAAAPAPAAGAAPPPPPPVPTPQDVLHGLIGTGNFFTIAQQIAAGAEYWEVATRCAKIAFQKVPDTKGDSTSRWGTVRQGPSEPYAVFIDHLYDSLSAK</sequence>
<dbReference type="Pfam" id="PF02337">
    <property type="entry name" value="Gag_p10"/>
    <property type="match status" value="1"/>
</dbReference>
<gene>
    <name evidence="3" type="ORF">PODLI_1B004568</name>
</gene>
<comment type="caution">
    <text evidence="3">The sequence shown here is derived from an EMBL/GenBank/DDBJ whole genome shotgun (WGS) entry which is preliminary data.</text>
</comment>
<proteinExistence type="predicted"/>
<dbReference type="SUPFAM" id="SSF47836">
    <property type="entry name" value="Retroviral matrix proteins"/>
    <property type="match status" value="1"/>
</dbReference>
<dbReference type="SUPFAM" id="SSF47943">
    <property type="entry name" value="Retrovirus capsid protein, N-terminal core domain"/>
    <property type="match status" value="1"/>
</dbReference>
<dbReference type="GO" id="GO:0005198">
    <property type="term" value="F:structural molecule activity"/>
    <property type="evidence" value="ECO:0007669"/>
    <property type="project" value="InterPro"/>
</dbReference>
<dbReference type="AlphaFoldDB" id="A0AA35VW89"/>